<accession>A0ABP3YKG9</accession>
<dbReference type="Proteomes" id="UP001500469">
    <property type="component" value="Unassembled WGS sequence"/>
</dbReference>
<name>A0ABP3YKG9_9BACT</name>
<feature type="domain" description="Helix-turn-helix type 11" evidence="1">
    <location>
        <begin position="9"/>
        <end position="58"/>
    </location>
</feature>
<evidence type="ECO:0000313" key="2">
    <source>
        <dbReference type="EMBL" id="GAA0880577.1"/>
    </source>
</evidence>
<dbReference type="EMBL" id="BAAAFI010000045">
    <property type="protein sequence ID" value="GAA0880577.1"/>
    <property type="molecule type" value="Genomic_DNA"/>
</dbReference>
<comment type="caution">
    <text evidence="2">The sequence shown here is derived from an EMBL/GenBank/DDBJ whole genome shotgun (WGS) entry which is preliminary data.</text>
</comment>
<evidence type="ECO:0000259" key="1">
    <source>
        <dbReference type="Pfam" id="PF08279"/>
    </source>
</evidence>
<keyword evidence="3" id="KW-1185">Reference proteome</keyword>
<protein>
    <recommendedName>
        <fullName evidence="1">Helix-turn-helix type 11 domain-containing protein</fullName>
    </recommendedName>
</protein>
<dbReference type="InterPro" id="IPR036390">
    <property type="entry name" value="WH_DNA-bd_sf"/>
</dbReference>
<proteinExistence type="predicted"/>
<dbReference type="Gene3D" id="1.10.10.10">
    <property type="entry name" value="Winged helix-like DNA-binding domain superfamily/Winged helix DNA-binding domain"/>
    <property type="match status" value="1"/>
</dbReference>
<organism evidence="2 3">
    <name type="scientific">Algoriphagus jejuensis</name>
    <dbReference type="NCBI Taxonomy" id="419934"/>
    <lineage>
        <taxon>Bacteria</taxon>
        <taxon>Pseudomonadati</taxon>
        <taxon>Bacteroidota</taxon>
        <taxon>Cytophagia</taxon>
        <taxon>Cytophagales</taxon>
        <taxon>Cyclobacteriaceae</taxon>
        <taxon>Algoriphagus</taxon>
    </lineage>
</organism>
<reference evidence="3" key="1">
    <citation type="journal article" date="2019" name="Int. J. Syst. Evol. Microbiol.">
        <title>The Global Catalogue of Microorganisms (GCM) 10K type strain sequencing project: providing services to taxonomists for standard genome sequencing and annotation.</title>
        <authorList>
            <consortium name="The Broad Institute Genomics Platform"/>
            <consortium name="The Broad Institute Genome Sequencing Center for Infectious Disease"/>
            <person name="Wu L."/>
            <person name="Ma J."/>
        </authorList>
    </citation>
    <scope>NUCLEOTIDE SEQUENCE [LARGE SCALE GENOMIC DNA]</scope>
    <source>
        <strain evidence="3">JCM 16112</strain>
    </source>
</reference>
<dbReference type="Pfam" id="PF08279">
    <property type="entry name" value="HTH_11"/>
    <property type="match status" value="1"/>
</dbReference>
<evidence type="ECO:0000313" key="3">
    <source>
        <dbReference type="Proteomes" id="UP001500469"/>
    </source>
</evidence>
<dbReference type="InterPro" id="IPR013196">
    <property type="entry name" value="HTH_11"/>
</dbReference>
<dbReference type="InterPro" id="IPR036388">
    <property type="entry name" value="WH-like_DNA-bd_sf"/>
</dbReference>
<sequence>MEFIRQIERLQLLNKLVKERRTGSPEELAERLGIGRRQLYVYIEYLKDFGMDIQFSRKLDGFVYAEQHELKIEVRFELLDSKSRTEINGGESLNLYTPCYFYALTEDSLVI</sequence>
<dbReference type="SUPFAM" id="SSF46785">
    <property type="entry name" value="Winged helix' DNA-binding domain"/>
    <property type="match status" value="1"/>
</dbReference>
<gene>
    <name evidence="2" type="ORF">GCM10009119_35470</name>
</gene>
<dbReference type="RefSeq" id="WP_343854014.1">
    <property type="nucleotide sequence ID" value="NZ_BAAAFI010000045.1"/>
</dbReference>